<dbReference type="GO" id="GO:0005743">
    <property type="term" value="C:mitochondrial inner membrane"/>
    <property type="evidence" value="ECO:0007669"/>
    <property type="project" value="UniProtKB-SubCell"/>
</dbReference>
<keyword evidence="9" id="KW-0999">Mitochondrion inner membrane</keyword>
<accession>A0A8J6FWC3</accession>
<organism evidence="18 19">
    <name type="scientific">Eleutherodactylus coqui</name>
    <name type="common">Puerto Rican coqui</name>
    <dbReference type="NCBI Taxonomy" id="57060"/>
    <lineage>
        <taxon>Eukaryota</taxon>
        <taxon>Metazoa</taxon>
        <taxon>Chordata</taxon>
        <taxon>Craniata</taxon>
        <taxon>Vertebrata</taxon>
        <taxon>Euteleostomi</taxon>
        <taxon>Amphibia</taxon>
        <taxon>Batrachia</taxon>
        <taxon>Anura</taxon>
        <taxon>Neobatrachia</taxon>
        <taxon>Hyloidea</taxon>
        <taxon>Eleutherodactylidae</taxon>
        <taxon>Eleutherodactylinae</taxon>
        <taxon>Eleutherodactylus</taxon>
        <taxon>Eleutherodactylus</taxon>
    </lineage>
</organism>
<comment type="subcellular location">
    <subcellularLocation>
        <location evidence="2">Mitochondrion inner membrane</location>
        <topology evidence="2">Single-pass membrane protein</topology>
    </subcellularLocation>
</comment>
<sequence length="187" mass="21363">MAAMSLLRTAASSLVSRVRPGLRGVPGGSALLRGVPPASAVPVRFEGHGKRLFEIKATTYYDSRFLKLLKYYLLLAIVPSAVAITLINFFIGPAELAEIPEGYVPKNYEYYEHPITRFIVRCVYKDFQDINEQEMHQIHVISDKRLLRQYENIARKSMRENGDGPWHYYETLDMNLIDNIPKSTPDE</sequence>
<gene>
    <name evidence="18" type="ORF">GDO78_001732</name>
</gene>
<dbReference type="Pfam" id="PF09781">
    <property type="entry name" value="NDUF_B5"/>
    <property type="match status" value="1"/>
</dbReference>
<keyword evidence="8 17" id="KW-0812">Transmembrane</keyword>
<proteinExistence type="inferred from homology"/>
<evidence type="ECO:0000256" key="10">
    <source>
        <dbReference type="ARBA" id="ARBA00022946"/>
    </source>
</evidence>
<comment type="caution">
    <text evidence="18">The sequence shown here is derived from an EMBL/GenBank/DDBJ whole genome shotgun (WGS) entry which is preliminary data.</text>
</comment>
<dbReference type="PANTHER" id="PTHR13178:SF0">
    <property type="entry name" value="NADH DEHYDROGENASE [UBIQUINONE] 1 BETA SUBCOMPLEX SUBUNIT 5, MITOCHONDRIAL"/>
    <property type="match status" value="1"/>
</dbReference>
<protein>
    <recommendedName>
        <fullName evidence="5">NADH dehydrogenase [ubiquinone] 1 beta subcomplex subunit 5, mitochondrial</fullName>
    </recommendedName>
    <alternativeName>
        <fullName evidence="16">Complex I-SGDH</fullName>
    </alternativeName>
    <alternativeName>
        <fullName evidence="15">NADH-ubiquinone oxidoreductase SGDH subunit</fullName>
    </alternativeName>
</protein>
<evidence type="ECO:0000313" key="18">
    <source>
        <dbReference type="EMBL" id="KAG9494039.1"/>
    </source>
</evidence>
<dbReference type="AlphaFoldDB" id="A0A8J6FWC3"/>
<evidence type="ECO:0000256" key="13">
    <source>
        <dbReference type="ARBA" id="ARBA00023128"/>
    </source>
</evidence>
<evidence type="ECO:0000256" key="7">
    <source>
        <dbReference type="ARBA" id="ARBA00022660"/>
    </source>
</evidence>
<dbReference type="PANTHER" id="PTHR13178">
    <property type="entry name" value="NADH-UBIQUINONE OXIDOREDUCTASE SGDH SUBUNIT"/>
    <property type="match status" value="1"/>
</dbReference>
<evidence type="ECO:0000256" key="2">
    <source>
        <dbReference type="ARBA" id="ARBA00004434"/>
    </source>
</evidence>
<keyword evidence="12 17" id="KW-1133">Transmembrane helix</keyword>
<dbReference type="InterPro" id="IPR019173">
    <property type="entry name" value="NADH_UbQ_OxRdtase_B5_su"/>
</dbReference>
<evidence type="ECO:0000256" key="16">
    <source>
        <dbReference type="ARBA" id="ARBA00032550"/>
    </source>
</evidence>
<evidence type="ECO:0000256" key="12">
    <source>
        <dbReference type="ARBA" id="ARBA00022989"/>
    </source>
</evidence>
<keyword evidence="13" id="KW-0496">Mitochondrion</keyword>
<evidence type="ECO:0000256" key="4">
    <source>
        <dbReference type="ARBA" id="ARBA00011533"/>
    </source>
</evidence>
<keyword evidence="6" id="KW-0813">Transport</keyword>
<keyword evidence="7" id="KW-0679">Respiratory chain</keyword>
<evidence type="ECO:0000256" key="14">
    <source>
        <dbReference type="ARBA" id="ARBA00023136"/>
    </source>
</evidence>
<comment type="similarity">
    <text evidence="3">Belongs to the complex I NDUFB5 subunit family.</text>
</comment>
<evidence type="ECO:0000256" key="6">
    <source>
        <dbReference type="ARBA" id="ARBA00022448"/>
    </source>
</evidence>
<evidence type="ECO:0000256" key="1">
    <source>
        <dbReference type="ARBA" id="ARBA00003195"/>
    </source>
</evidence>
<comment type="function">
    <text evidence="1">Accessory subunit of the mitochondrial membrane respiratory chain NADH dehydrogenase (Complex I), that is believed not to be involved in catalysis. Complex I functions in the transfer of electrons from NADH to the respiratory chain. The immediate electron acceptor for the enzyme is believed to be ubiquinone.</text>
</comment>
<evidence type="ECO:0000256" key="8">
    <source>
        <dbReference type="ARBA" id="ARBA00022692"/>
    </source>
</evidence>
<evidence type="ECO:0000256" key="5">
    <source>
        <dbReference type="ARBA" id="ARBA00015175"/>
    </source>
</evidence>
<keyword evidence="11" id="KW-0249">Electron transport</keyword>
<feature type="transmembrane region" description="Helical" evidence="17">
    <location>
        <begin position="71"/>
        <end position="91"/>
    </location>
</feature>
<evidence type="ECO:0000256" key="9">
    <source>
        <dbReference type="ARBA" id="ARBA00022792"/>
    </source>
</evidence>
<comment type="subunit">
    <text evidence="4">Complex I is composed of 45 different subunits.</text>
</comment>
<keyword evidence="10" id="KW-0809">Transit peptide</keyword>
<keyword evidence="14 17" id="KW-0472">Membrane</keyword>
<name>A0A8J6FWC3_ELECQ</name>
<evidence type="ECO:0000256" key="3">
    <source>
        <dbReference type="ARBA" id="ARBA00007152"/>
    </source>
</evidence>
<dbReference type="Proteomes" id="UP000770717">
    <property type="component" value="Unassembled WGS sequence"/>
</dbReference>
<evidence type="ECO:0000313" key="19">
    <source>
        <dbReference type="Proteomes" id="UP000770717"/>
    </source>
</evidence>
<evidence type="ECO:0000256" key="11">
    <source>
        <dbReference type="ARBA" id="ARBA00022982"/>
    </source>
</evidence>
<evidence type="ECO:0000256" key="17">
    <source>
        <dbReference type="SAM" id="Phobius"/>
    </source>
</evidence>
<reference evidence="18" key="1">
    <citation type="thesis" date="2020" institute="ProQuest LLC" country="789 East Eisenhower Parkway, Ann Arbor, MI, USA">
        <title>Comparative Genomics and Chromosome Evolution.</title>
        <authorList>
            <person name="Mudd A.B."/>
        </authorList>
    </citation>
    <scope>NUCLEOTIDE SEQUENCE</scope>
    <source>
        <strain evidence="18">HN-11 Male</strain>
        <tissue evidence="18">Kidney and liver</tissue>
    </source>
</reference>
<keyword evidence="19" id="KW-1185">Reference proteome</keyword>
<dbReference type="OrthoDB" id="9995605at2759"/>
<dbReference type="EMBL" id="WNTK01000001">
    <property type="protein sequence ID" value="KAG9494039.1"/>
    <property type="molecule type" value="Genomic_DNA"/>
</dbReference>
<evidence type="ECO:0000256" key="15">
    <source>
        <dbReference type="ARBA" id="ARBA00032395"/>
    </source>
</evidence>